<accession>Q9LPE5</accession>
<gene>
    <name evidence="2" type="primary">T12C22.13</name>
</gene>
<dbReference type="CDD" id="cd04481">
    <property type="entry name" value="RPA1_DBD_B_like"/>
    <property type="match status" value="1"/>
</dbReference>
<dbReference type="EMBL" id="AC020576">
    <property type="protein sequence ID" value="AAF78269.1"/>
    <property type="molecule type" value="Genomic_DNA"/>
</dbReference>
<evidence type="ECO:0000259" key="1">
    <source>
        <dbReference type="Pfam" id="PF02721"/>
    </source>
</evidence>
<dbReference type="InterPro" id="IPR003871">
    <property type="entry name" value="RFA1B/D_OB_1st"/>
</dbReference>
<dbReference type="InterPro" id="IPR012340">
    <property type="entry name" value="NA-bd_OB-fold"/>
</dbReference>
<dbReference type="CDD" id="cd04480">
    <property type="entry name" value="RPA1_DBD_A_like"/>
    <property type="match status" value="1"/>
</dbReference>
<sequence length="244" mass="27991">MVQHHNLYELSPMVTGWTICVIVLRIYKKFLNTNAFELRLVLADEWGTQIEATIGPHFSAFYFDRIQENQWKKISTFLVRPNCEPIRTTPHEFRILFMDHTIITSSTPLATGLLNKFTPFDYIVDDVVGKHTLVDVIGALVNVGILTNTASNGKDTAGFKLPFMIMDKNKDTLECEANGQIAVDLEKRFRAFCKNNVVIALAWWKVVRYYPGCNWFKIVSHAPISTMYPEPDVEEIEEIKMVVD</sequence>
<dbReference type="SUPFAM" id="SSF50249">
    <property type="entry name" value="Nucleic acid-binding proteins"/>
    <property type="match status" value="2"/>
</dbReference>
<feature type="domain" description="Replication protein A 70 kDa DNA-binding subunit B/D first OB fold" evidence="1">
    <location>
        <begin position="3"/>
        <end position="105"/>
    </location>
</feature>
<evidence type="ECO:0000313" key="2">
    <source>
        <dbReference type="EMBL" id="AAF78269.1"/>
    </source>
</evidence>
<dbReference type="Gene3D" id="2.40.50.140">
    <property type="entry name" value="Nucleic acid-binding proteins"/>
    <property type="match status" value="2"/>
</dbReference>
<dbReference type="PANTHER" id="PTHR47165">
    <property type="entry name" value="OS03G0429900 PROTEIN"/>
    <property type="match status" value="1"/>
</dbReference>
<dbReference type="AlphaFoldDB" id="Q9LPE5"/>
<dbReference type="PANTHER" id="PTHR47165:SF4">
    <property type="entry name" value="OS03G0429900 PROTEIN"/>
    <property type="match status" value="1"/>
</dbReference>
<dbReference type="Pfam" id="PF02721">
    <property type="entry name" value="DUF223"/>
    <property type="match status" value="1"/>
</dbReference>
<organism evidence="2">
    <name type="scientific">Arabidopsis thaliana</name>
    <name type="common">Mouse-ear cress</name>
    <dbReference type="NCBI Taxonomy" id="3702"/>
    <lineage>
        <taxon>Eukaryota</taxon>
        <taxon>Viridiplantae</taxon>
        <taxon>Streptophyta</taxon>
        <taxon>Embryophyta</taxon>
        <taxon>Tracheophyta</taxon>
        <taxon>Spermatophyta</taxon>
        <taxon>Magnoliopsida</taxon>
        <taxon>eudicotyledons</taxon>
        <taxon>Gunneridae</taxon>
        <taxon>Pentapetalae</taxon>
        <taxon>rosids</taxon>
        <taxon>malvids</taxon>
        <taxon>Brassicales</taxon>
        <taxon>Brassicaceae</taxon>
        <taxon>Camelineae</taxon>
        <taxon>Arabidopsis</taxon>
    </lineage>
</organism>
<proteinExistence type="predicted"/>
<protein>
    <submittedName>
        <fullName evidence="2">T12C22.13 protein</fullName>
    </submittedName>
</protein>
<name>Q9LPE5_ARATH</name>
<reference key="1">
    <citation type="journal article" date="2000" name="Nature">
        <title>Sequence and analysis of chromosome 1 of the plant Arabidopsis thaliana.</title>
        <authorList>
            <person name="Theologis A."/>
            <person name="Ecker J.R."/>
            <person name="Palm C.J."/>
            <person name="Federspiel N.A."/>
            <person name="Kaul S."/>
            <person name="White O."/>
            <person name="Alonso J."/>
            <person name="Altafi H."/>
            <person name="Araujo R."/>
            <person name="Bowman C.L."/>
            <person name="Brooks S.Y."/>
            <person name="Buehler E."/>
            <person name="Chan A."/>
            <person name="Chao Q."/>
            <person name="Chen H."/>
            <person name="Cheuk R.F."/>
            <person name="Chin C.W."/>
            <person name="Chung M.K."/>
            <person name="Conn L."/>
            <person name="Conway A.B."/>
            <person name="Conway A.R."/>
            <person name="Creasy T.H."/>
            <person name="Dewar K."/>
            <person name="Dunn P."/>
            <person name="Etgu P."/>
            <person name="Feldblyum T.V."/>
            <person name="Feng J."/>
            <person name="Fong B."/>
            <person name="Fujii C.Y."/>
            <person name="Gill J.E."/>
            <person name="Goldsmith A.D."/>
            <person name="Haas B."/>
            <person name="Hansen N.F."/>
            <person name="Hughes B."/>
            <person name="Huizar L."/>
            <person name="Hunter J.L."/>
            <person name="Jenkins J."/>
            <person name="Johnson-Hopson C."/>
            <person name="Khan S."/>
            <person name="Khaykin E."/>
            <person name="Kim C.J."/>
            <person name="Koo H.L."/>
            <person name="Kremenetskaia I."/>
            <person name="Kurtz D.B."/>
            <person name="Kwan A."/>
            <person name="Lam B."/>
            <person name="Langin-Hooper S."/>
            <person name="Lee A."/>
            <person name="Lee J.M."/>
            <person name="Lenz C.A."/>
            <person name="Li J.H."/>
            <person name="Li Y."/>
            <person name="Lin X."/>
            <person name="Liu S.X."/>
            <person name="Liu Z.A."/>
            <person name="Luros J.S."/>
            <person name="Maiti R."/>
            <person name="Marziali A."/>
            <person name="Militscher J."/>
            <person name="Miranda M."/>
            <person name="Nguyen M."/>
            <person name="Nierman W.C."/>
            <person name="Osborne B.I."/>
            <person name="Pai G."/>
            <person name="Peterson J."/>
            <person name="Pham P.K."/>
            <person name="Rizzo M."/>
            <person name="Rooney T."/>
            <person name="Rowley D."/>
            <person name="Sakano H."/>
            <person name="Salzberg S.L."/>
            <person name="Schwartz J.R."/>
            <person name="Shinn P."/>
            <person name="Southwick A.M."/>
            <person name="Sun H."/>
            <person name="Tallon L.J."/>
            <person name="Tambunga G."/>
            <person name="Toriumi M.J."/>
            <person name="Town C.D."/>
            <person name="Utterback T."/>
            <person name="Van Aken S."/>
            <person name="Vaysberg M."/>
            <person name="Vysotskaia V.S."/>
            <person name="Walker M."/>
            <person name="Wu D."/>
            <person name="Yu G."/>
            <person name="Fraser C.M."/>
            <person name="Venter J.C."/>
            <person name="Davis R.W."/>
        </authorList>
    </citation>
    <scope>NUCLEOTIDE SEQUENCE [LARGE SCALE GENOMIC DNA]</scope>
    <source>
        <strain>cv. Columbia</strain>
    </source>
</reference>
<dbReference type="PIR" id="G96507">
    <property type="entry name" value="G96507"/>
</dbReference>
<reference evidence="2" key="2">
    <citation type="submission" date="2000-06" db="EMBL/GenBank/DDBJ databases">
        <title>The sequence of BAC T12C22 from Arabidopsis thaliana chromosome 1.</title>
        <authorList>
            <person name="Liu S."/>
            <person name="Vaysberg M."/>
            <person name="Sakano H."/>
            <person name="Lee J."/>
            <person name="Lenz C."/>
            <person name="Pham P."/>
            <person name="Toriumi M."/>
            <person name="Yu G."/>
            <person name="Chin C."/>
            <person name="Chiou J."/>
            <person name="Choi E."/>
            <person name="Chung M."/>
            <person name="Gonzalez A."/>
            <person name="Howng B."/>
            <person name="Liu A."/>
            <person name="Altafi H."/>
            <person name="Brooks S."/>
            <person name="Buehler E."/>
            <person name="Chao Q."/>
            <person name="Conn L."/>
            <person name="Conway A."/>
            <person name="Hansen N."/>
            <person name="Johnson-Hopson C."/>
            <person name="Khan S."/>
            <person name="Kim C."/>
            <person name="Lam B."/>
            <person name="Miranda M."/>
            <person name="Nguyen M."/>
            <person name="Palm C."/>
            <person name="Shinn P."/>
            <person name="Southwick A."/>
            <person name="Davis R."/>
            <person name="Ecker J."/>
            <person name="Federspiel N."/>
            <person name="Theologis A."/>
        </authorList>
    </citation>
    <scope>NUCLEOTIDE SEQUENCE</scope>
</reference>